<comment type="caution">
    <text evidence="2">The sequence shown here is derived from an EMBL/GenBank/DDBJ whole genome shotgun (WGS) entry which is preliminary data.</text>
</comment>
<dbReference type="PANTHER" id="PTHR34825">
    <property type="entry name" value="CONSERVED PROTEIN, WITH A WEAK D-GALACTARATE DEHYDRATASE/ALTRONATE HYDROLASE DOMAIN"/>
    <property type="match status" value="1"/>
</dbReference>
<accession>A0ABV3YEQ2</accession>
<proteinExistence type="predicted"/>
<feature type="domain" description="AAA-ATPase-like" evidence="1">
    <location>
        <begin position="6"/>
        <end position="124"/>
    </location>
</feature>
<dbReference type="InterPro" id="IPR018631">
    <property type="entry name" value="AAA-ATPase-like_dom"/>
</dbReference>
<sequence length="163" mass="19688">MKRIGIGLSDFKELIEENYYYFDKTKFIDEIIQDGAKVKLFTRPRRFGKTLNMSMLKYFFDVEKKEENRKLFKDLYIEKTESIKEQGQYPVIFLSLKDLKATTWEIMEKDIKSTVSRLFLDHRYLLNDLDKFDTITFENIIMKNTNIEDLKEALKFLTENLYK</sequence>
<gene>
    <name evidence="2" type="ORF">AB6N33_10685</name>
</gene>
<feature type="non-terminal residue" evidence="2">
    <location>
        <position position="163"/>
    </location>
</feature>
<evidence type="ECO:0000313" key="3">
    <source>
        <dbReference type="Proteomes" id="UP001560349"/>
    </source>
</evidence>
<dbReference type="PANTHER" id="PTHR34825:SF1">
    <property type="entry name" value="AAA-ATPASE-LIKE DOMAIN-CONTAINING PROTEIN"/>
    <property type="match status" value="1"/>
</dbReference>
<dbReference type="RefSeq" id="WP_369265779.1">
    <property type="nucleotide sequence ID" value="NZ_JBFTFB010000015.1"/>
</dbReference>
<name>A0ABV3YEQ2_FUSVC</name>
<dbReference type="Pfam" id="PF09820">
    <property type="entry name" value="AAA-ATPase_like"/>
    <property type="match status" value="1"/>
</dbReference>
<reference evidence="2 3" key="1">
    <citation type="submission" date="2024-07" db="EMBL/GenBank/DDBJ databases">
        <authorList>
            <person name="Vancuren S.J."/>
            <person name="Robinson A."/>
            <person name="Cochrane K."/>
            <person name="Allen-Vercoe E."/>
        </authorList>
    </citation>
    <scope>NUCLEOTIDE SEQUENCE [LARGE SCALE GENOMIC DNA]</scope>
    <source>
        <strain evidence="2 3">2-A-13</strain>
    </source>
</reference>
<protein>
    <submittedName>
        <fullName evidence="2">AAA family ATPase</fullName>
    </submittedName>
</protein>
<evidence type="ECO:0000259" key="1">
    <source>
        <dbReference type="Pfam" id="PF09820"/>
    </source>
</evidence>
<dbReference type="Proteomes" id="UP001560349">
    <property type="component" value="Unassembled WGS sequence"/>
</dbReference>
<dbReference type="EMBL" id="JBFTFB010000015">
    <property type="protein sequence ID" value="MEX6455886.1"/>
    <property type="molecule type" value="Genomic_DNA"/>
</dbReference>
<evidence type="ECO:0000313" key="2">
    <source>
        <dbReference type="EMBL" id="MEX6455886.1"/>
    </source>
</evidence>
<keyword evidence="3" id="KW-1185">Reference proteome</keyword>
<organism evidence="2 3">
    <name type="scientific">Fusobacterium vincentii</name>
    <name type="common">Fusobacterium nucleatum subsp. vincentii</name>
    <dbReference type="NCBI Taxonomy" id="155615"/>
    <lineage>
        <taxon>Bacteria</taxon>
        <taxon>Fusobacteriati</taxon>
        <taxon>Fusobacteriota</taxon>
        <taxon>Fusobacteriia</taxon>
        <taxon>Fusobacteriales</taxon>
        <taxon>Fusobacteriaceae</taxon>
        <taxon>Fusobacterium</taxon>
    </lineage>
</organism>